<gene>
    <name evidence="1" type="ORF">BDN70DRAFT_707405</name>
</gene>
<accession>A0A9P5ZBL1</accession>
<proteinExistence type="predicted"/>
<dbReference type="EMBL" id="MU155138">
    <property type="protein sequence ID" value="KAF9485073.1"/>
    <property type="molecule type" value="Genomic_DNA"/>
</dbReference>
<comment type="caution">
    <text evidence="1">The sequence shown here is derived from an EMBL/GenBank/DDBJ whole genome shotgun (WGS) entry which is preliminary data.</text>
</comment>
<name>A0A9P5ZBL1_9AGAR</name>
<keyword evidence="2" id="KW-1185">Reference proteome</keyword>
<dbReference type="Proteomes" id="UP000807469">
    <property type="component" value="Unassembled WGS sequence"/>
</dbReference>
<evidence type="ECO:0000313" key="1">
    <source>
        <dbReference type="EMBL" id="KAF9485073.1"/>
    </source>
</evidence>
<reference evidence="1" key="1">
    <citation type="submission" date="2020-11" db="EMBL/GenBank/DDBJ databases">
        <authorList>
            <consortium name="DOE Joint Genome Institute"/>
            <person name="Ahrendt S."/>
            <person name="Riley R."/>
            <person name="Andreopoulos W."/>
            <person name="Labutti K."/>
            <person name="Pangilinan J."/>
            <person name="Ruiz-Duenas F.J."/>
            <person name="Barrasa J.M."/>
            <person name="Sanchez-Garcia M."/>
            <person name="Camarero S."/>
            <person name="Miyauchi S."/>
            <person name="Serrano A."/>
            <person name="Linde D."/>
            <person name="Babiker R."/>
            <person name="Drula E."/>
            <person name="Ayuso-Fernandez I."/>
            <person name="Pacheco R."/>
            <person name="Padilla G."/>
            <person name="Ferreira P."/>
            <person name="Barriuso J."/>
            <person name="Kellner H."/>
            <person name="Castanera R."/>
            <person name="Alfaro M."/>
            <person name="Ramirez L."/>
            <person name="Pisabarro A.G."/>
            <person name="Kuo A."/>
            <person name="Tritt A."/>
            <person name="Lipzen A."/>
            <person name="He G."/>
            <person name="Yan M."/>
            <person name="Ng V."/>
            <person name="Cullen D."/>
            <person name="Martin F."/>
            <person name="Rosso M.-N."/>
            <person name="Henrissat B."/>
            <person name="Hibbett D."/>
            <person name="Martinez A.T."/>
            <person name="Grigoriev I.V."/>
        </authorList>
    </citation>
    <scope>NUCLEOTIDE SEQUENCE</scope>
    <source>
        <strain evidence="1">CIRM-BRFM 674</strain>
    </source>
</reference>
<sequence length="258" mass="28684">MKDTRVFTVLSSLSSNKPCILQVRREDLSTTKRSVVLAEMSRWHSKSIVEFLDNGHEKAFLDPTTGDLVATIYNIPTYSDDEGHTQTEMLSATSVGITQLPMSRFLDSMEDIYSGKRVFKMRTPYGAHYWVQKSSVPDSGEQIFECMFSPVVDMRGSNASSSSLLSLFSGFRAALGAPSDSEVLQSPHFDAETAIWDFAFVLRAIYSDESSDFRLEISLGSDIPPEKLPCLEVKKALVHATIIAGFVMNMVLRSNAKQ</sequence>
<protein>
    <submittedName>
        <fullName evidence="1">Uncharacterized protein</fullName>
    </submittedName>
</protein>
<evidence type="ECO:0000313" key="2">
    <source>
        <dbReference type="Proteomes" id="UP000807469"/>
    </source>
</evidence>
<dbReference type="AlphaFoldDB" id="A0A9P5ZBL1"/>
<organism evidence="1 2">
    <name type="scientific">Pholiota conissans</name>
    <dbReference type="NCBI Taxonomy" id="109636"/>
    <lineage>
        <taxon>Eukaryota</taxon>
        <taxon>Fungi</taxon>
        <taxon>Dikarya</taxon>
        <taxon>Basidiomycota</taxon>
        <taxon>Agaricomycotina</taxon>
        <taxon>Agaricomycetes</taxon>
        <taxon>Agaricomycetidae</taxon>
        <taxon>Agaricales</taxon>
        <taxon>Agaricineae</taxon>
        <taxon>Strophariaceae</taxon>
        <taxon>Pholiota</taxon>
    </lineage>
</organism>